<keyword evidence="2" id="KW-0436">Ligase</keyword>
<dbReference type="PROSITE" id="PS00455">
    <property type="entry name" value="AMP_BINDING"/>
    <property type="match status" value="1"/>
</dbReference>
<evidence type="ECO:0000313" key="6">
    <source>
        <dbReference type="Proteomes" id="UP000185696"/>
    </source>
</evidence>
<dbReference type="SUPFAM" id="SSF56801">
    <property type="entry name" value="Acetyl-CoA synthetase-like"/>
    <property type="match status" value="1"/>
</dbReference>
<dbReference type="EMBL" id="MSIF01000001">
    <property type="protein sequence ID" value="OLF14497.1"/>
    <property type="molecule type" value="Genomic_DNA"/>
</dbReference>
<dbReference type="InterPro" id="IPR020845">
    <property type="entry name" value="AMP-binding_CS"/>
</dbReference>
<dbReference type="OrthoDB" id="9803968at2"/>
<dbReference type="PANTHER" id="PTHR43201">
    <property type="entry name" value="ACYL-COA SYNTHETASE"/>
    <property type="match status" value="1"/>
</dbReference>
<dbReference type="Pfam" id="PF13193">
    <property type="entry name" value="AMP-binding_C"/>
    <property type="match status" value="1"/>
</dbReference>
<evidence type="ECO:0000256" key="2">
    <source>
        <dbReference type="ARBA" id="ARBA00022598"/>
    </source>
</evidence>
<dbReference type="Proteomes" id="UP000185696">
    <property type="component" value="Unassembled WGS sequence"/>
</dbReference>
<name>A0A7Z1B1W1_9PSEU</name>
<dbReference type="PANTHER" id="PTHR43201:SF5">
    <property type="entry name" value="MEDIUM-CHAIN ACYL-COA LIGASE ACSF2, MITOCHONDRIAL"/>
    <property type="match status" value="1"/>
</dbReference>
<comment type="caution">
    <text evidence="5">The sequence shown here is derived from an EMBL/GenBank/DDBJ whole genome shotgun (WGS) entry which is preliminary data.</text>
</comment>
<reference evidence="5 6" key="1">
    <citation type="submission" date="2016-12" db="EMBL/GenBank/DDBJ databases">
        <title>The draft genome sequence of Actinophytocola xinjiangensis.</title>
        <authorList>
            <person name="Wang W."/>
            <person name="Yuan L."/>
        </authorList>
    </citation>
    <scope>NUCLEOTIDE SEQUENCE [LARGE SCALE GENOMIC DNA]</scope>
    <source>
        <strain evidence="5 6">CGMCC 4.4663</strain>
    </source>
</reference>
<dbReference type="InterPro" id="IPR025110">
    <property type="entry name" value="AMP-bd_C"/>
</dbReference>
<feature type="domain" description="AMP-binding enzyme C-terminal" evidence="4">
    <location>
        <begin position="423"/>
        <end position="498"/>
    </location>
</feature>
<dbReference type="Gene3D" id="3.30.300.30">
    <property type="match status" value="1"/>
</dbReference>
<evidence type="ECO:0000313" key="5">
    <source>
        <dbReference type="EMBL" id="OLF14497.1"/>
    </source>
</evidence>
<evidence type="ECO:0000256" key="1">
    <source>
        <dbReference type="ARBA" id="ARBA00006432"/>
    </source>
</evidence>
<dbReference type="Pfam" id="PF00501">
    <property type="entry name" value="AMP-binding"/>
    <property type="match status" value="1"/>
</dbReference>
<dbReference type="Gene3D" id="3.40.50.12780">
    <property type="entry name" value="N-terminal domain of ligase-like"/>
    <property type="match status" value="1"/>
</dbReference>
<dbReference type="InterPro" id="IPR000873">
    <property type="entry name" value="AMP-dep_synth/lig_dom"/>
</dbReference>
<dbReference type="FunFam" id="3.30.300.30:FF:000008">
    <property type="entry name" value="2,3-dihydroxybenzoate-AMP ligase"/>
    <property type="match status" value="1"/>
</dbReference>
<sequence>MSERTTPAMLAASARRFADSIAVREGDTQLSYTELEEAVREAARGVIGLGIRHGDRVGLWAPNSLRWIVASLALHSAGAVVVPLNTRYRGPEAREILARVRASAVLVHDGFLGYGYAQACGADLPVVDLGSDAGWAGLLARGADVPDTAVDAASAAVTPEDLAEIIFTSGTTGRPKGVLLPHGAGLDLYRAYGQVWGLRAGDRYLVTLPFFHTGGNKAGMLTSLMFGLTIVPMPVFDAAEALALIERERISVMNGPPTVYHSLLDSPARAGRDLGSLRVAATGAAVVPVALVERARTELPFDRFVTAYGMTECFGTATMCRDGDSLETIARTSGRAVPGVELRVVDPDGADLPAGEPGEVLIRGANVTPGYWEDPEATAAAIDRDGWLRSGDVGILDEHGNLTITDRLKDLFIVGGFNVSPAEVEQALAHHPAVGEVAVVGVPDERLGEVPKAFVIPRQDTDLVPDELITWARERLANFKVPRVVDVVAELPRNASGKVLRRELRRLHQPHP</sequence>
<comment type="similarity">
    <text evidence="1">Belongs to the ATP-dependent AMP-binding enzyme family.</text>
</comment>
<dbReference type="RefSeq" id="WP_075131443.1">
    <property type="nucleotide sequence ID" value="NZ_MSIF01000001.1"/>
</dbReference>
<organism evidence="5 6">
    <name type="scientific">Actinophytocola xinjiangensis</name>
    <dbReference type="NCBI Taxonomy" id="485602"/>
    <lineage>
        <taxon>Bacteria</taxon>
        <taxon>Bacillati</taxon>
        <taxon>Actinomycetota</taxon>
        <taxon>Actinomycetes</taxon>
        <taxon>Pseudonocardiales</taxon>
        <taxon>Pseudonocardiaceae</taxon>
    </lineage>
</organism>
<evidence type="ECO:0008006" key="7">
    <source>
        <dbReference type="Google" id="ProtNLM"/>
    </source>
</evidence>
<dbReference type="GO" id="GO:0006631">
    <property type="term" value="P:fatty acid metabolic process"/>
    <property type="evidence" value="ECO:0007669"/>
    <property type="project" value="TreeGrafter"/>
</dbReference>
<dbReference type="GO" id="GO:0031956">
    <property type="term" value="F:medium-chain fatty acid-CoA ligase activity"/>
    <property type="evidence" value="ECO:0007669"/>
    <property type="project" value="TreeGrafter"/>
</dbReference>
<protein>
    <recommendedName>
        <fullName evidence="7">Acyl-CoA synthetase (AMP-forming)/AMP-acid ligase II</fullName>
    </recommendedName>
</protein>
<evidence type="ECO:0000259" key="3">
    <source>
        <dbReference type="Pfam" id="PF00501"/>
    </source>
</evidence>
<proteinExistence type="inferred from homology"/>
<evidence type="ECO:0000259" key="4">
    <source>
        <dbReference type="Pfam" id="PF13193"/>
    </source>
</evidence>
<accession>A0A7Z1B1W1</accession>
<dbReference type="InterPro" id="IPR045851">
    <property type="entry name" value="AMP-bd_C_sf"/>
</dbReference>
<dbReference type="AlphaFoldDB" id="A0A7Z1B1W1"/>
<gene>
    <name evidence="5" type="ORF">BLA60_01685</name>
</gene>
<keyword evidence="6" id="KW-1185">Reference proteome</keyword>
<dbReference type="InterPro" id="IPR042099">
    <property type="entry name" value="ANL_N_sf"/>
</dbReference>
<dbReference type="NCBIfam" id="NF005801">
    <property type="entry name" value="PRK07656.1"/>
    <property type="match status" value="1"/>
</dbReference>
<feature type="domain" description="AMP-dependent synthetase/ligase" evidence="3">
    <location>
        <begin position="11"/>
        <end position="372"/>
    </location>
</feature>